<feature type="chain" id="PRO_5029494095" description="Carboxylesterase type B domain-containing protein" evidence="1">
    <location>
        <begin position="16"/>
        <end position="108"/>
    </location>
</feature>
<evidence type="ECO:0000313" key="3">
    <source>
        <dbReference type="EMBL" id="KAF4725690.1"/>
    </source>
</evidence>
<evidence type="ECO:0000313" key="4">
    <source>
        <dbReference type="Proteomes" id="UP000574390"/>
    </source>
</evidence>
<comment type="caution">
    <text evidence="3">The sequence shown here is derived from an EMBL/GenBank/DDBJ whole genome shotgun (WGS) entry which is preliminary data.</text>
</comment>
<dbReference type="Pfam" id="PF00135">
    <property type="entry name" value="COesterase"/>
    <property type="match status" value="1"/>
</dbReference>
<dbReference type="InterPro" id="IPR029058">
    <property type="entry name" value="AB_hydrolase_fold"/>
</dbReference>
<dbReference type="AlphaFoldDB" id="A0A7J6S0X3"/>
<proteinExistence type="predicted"/>
<reference evidence="3 4" key="1">
    <citation type="submission" date="2020-04" db="EMBL/GenBank/DDBJ databases">
        <title>Perkinsus olseni comparative genomics.</title>
        <authorList>
            <person name="Bogema D.R."/>
        </authorList>
    </citation>
    <scope>NUCLEOTIDE SEQUENCE [LARGE SCALE GENOMIC DNA]</scope>
    <source>
        <strain evidence="3">ATCC PRA-205</strain>
    </source>
</reference>
<sequence>MKTSLLSRIILLSAATDFQPVEIANGPISGLVTKQNTSLQQPIIQDVEAFFGIRYAEPPVGQLRFRPPQPYTSENWTCIQPMVTPGSICVQLSSGFLGNTGNITGQED</sequence>
<feature type="non-terminal residue" evidence="3">
    <location>
        <position position="108"/>
    </location>
</feature>
<dbReference type="EMBL" id="JABANM010018704">
    <property type="protein sequence ID" value="KAF4725690.1"/>
    <property type="molecule type" value="Genomic_DNA"/>
</dbReference>
<evidence type="ECO:0000259" key="2">
    <source>
        <dbReference type="Pfam" id="PF00135"/>
    </source>
</evidence>
<dbReference type="SUPFAM" id="SSF53474">
    <property type="entry name" value="alpha/beta-Hydrolases"/>
    <property type="match status" value="1"/>
</dbReference>
<dbReference type="Gene3D" id="3.40.50.1820">
    <property type="entry name" value="alpha/beta hydrolase"/>
    <property type="match status" value="1"/>
</dbReference>
<accession>A0A7J6S0X3</accession>
<dbReference type="InterPro" id="IPR050309">
    <property type="entry name" value="Type-B_Carboxylest/Lipase"/>
</dbReference>
<protein>
    <recommendedName>
        <fullName evidence="2">Carboxylesterase type B domain-containing protein</fullName>
    </recommendedName>
</protein>
<feature type="signal peptide" evidence="1">
    <location>
        <begin position="1"/>
        <end position="15"/>
    </location>
</feature>
<gene>
    <name evidence="3" type="ORF">FOZ62_012301</name>
</gene>
<feature type="domain" description="Carboxylesterase type B" evidence="2">
    <location>
        <begin position="21"/>
        <end position="108"/>
    </location>
</feature>
<dbReference type="Proteomes" id="UP000574390">
    <property type="component" value="Unassembled WGS sequence"/>
</dbReference>
<keyword evidence="1" id="KW-0732">Signal</keyword>
<evidence type="ECO:0000256" key="1">
    <source>
        <dbReference type="SAM" id="SignalP"/>
    </source>
</evidence>
<dbReference type="PANTHER" id="PTHR11559">
    <property type="entry name" value="CARBOXYLESTERASE"/>
    <property type="match status" value="1"/>
</dbReference>
<organism evidence="3 4">
    <name type="scientific">Perkinsus olseni</name>
    <name type="common">Perkinsus atlanticus</name>
    <dbReference type="NCBI Taxonomy" id="32597"/>
    <lineage>
        <taxon>Eukaryota</taxon>
        <taxon>Sar</taxon>
        <taxon>Alveolata</taxon>
        <taxon>Perkinsozoa</taxon>
        <taxon>Perkinsea</taxon>
        <taxon>Perkinsida</taxon>
        <taxon>Perkinsidae</taxon>
        <taxon>Perkinsus</taxon>
    </lineage>
</organism>
<name>A0A7J6S0X3_PEROL</name>
<dbReference type="InterPro" id="IPR002018">
    <property type="entry name" value="CarbesteraseB"/>
</dbReference>